<dbReference type="AlphaFoldDB" id="A0A0A9GP03"/>
<organism evidence="2">
    <name type="scientific">Arundo donax</name>
    <name type="common">Giant reed</name>
    <name type="synonym">Donax arundinaceus</name>
    <dbReference type="NCBI Taxonomy" id="35708"/>
    <lineage>
        <taxon>Eukaryota</taxon>
        <taxon>Viridiplantae</taxon>
        <taxon>Streptophyta</taxon>
        <taxon>Embryophyta</taxon>
        <taxon>Tracheophyta</taxon>
        <taxon>Spermatophyta</taxon>
        <taxon>Magnoliopsida</taxon>
        <taxon>Liliopsida</taxon>
        <taxon>Poales</taxon>
        <taxon>Poaceae</taxon>
        <taxon>PACMAD clade</taxon>
        <taxon>Arundinoideae</taxon>
        <taxon>Arundineae</taxon>
        <taxon>Arundo</taxon>
    </lineage>
</organism>
<name>A0A0A9GP03_ARUDO</name>
<feature type="compositionally biased region" description="Basic residues" evidence="1">
    <location>
        <begin position="11"/>
        <end position="22"/>
    </location>
</feature>
<protein>
    <submittedName>
        <fullName evidence="2">Uncharacterized protein</fullName>
    </submittedName>
</protein>
<feature type="region of interest" description="Disordered" evidence="1">
    <location>
        <begin position="1"/>
        <end position="44"/>
    </location>
</feature>
<reference evidence="2" key="2">
    <citation type="journal article" date="2015" name="Data Brief">
        <title>Shoot transcriptome of the giant reed, Arundo donax.</title>
        <authorList>
            <person name="Barrero R.A."/>
            <person name="Guerrero F.D."/>
            <person name="Moolhuijzen P."/>
            <person name="Goolsby J.A."/>
            <person name="Tidwell J."/>
            <person name="Bellgard S.E."/>
            <person name="Bellgard M.I."/>
        </authorList>
    </citation>
    <scope>NUCLEOTIDE SEQUENCE</scope>
    <source>
        <tissue evidence="2">Shoot tissue taken approximately 20 cm above the soil surface</tissue>
    </source>
</reference>
<accession>A0A0A9GP03</accession>
<reference evidence="2" key="1">
    <citation type="submission" date="2014-09" db="EMBL/GenBank/DDBJ databases">
        <authorList>
            <person name="Magalhaes I.L.F."/>
            <person name="Oliveira U."/>
            <person name="Santos F.R."/>
            <person name="Vidigal T.H.D.A."/>
            <person name="Brescovit A.D."/>
            <person name="Santos A.J."/>
        </authorList>
    </citation>
    <scope>NUCLEOTIDE SEQUENCE</scope>
    <source>
        <tissue evidence="2">Shoot tissue taken approximately 20 cm above the soil surface</tissue>
    </source>
</reference>
<evidence type="ECO:0000313" key="2">
    <source>
        <dbReference type="EMBL" id="JAE26207.1"/>
    </source>
</evidence>
<feature type="compositionally biased region" description="Basic residues" evidence="1">
    <location>
        <begin position="30"/>
        <end position="44"/>
    </location>
</feature>
<sequence length="44" mass="5156">MAELATDTARPRRSLRARCSKKLQREGRAPARRWRRPRPFHAAA</sequence>
<dbReference type="EMBL" id="GBRH01171689">
    <property type="protein sequence ID" value="JAE26207.1"/>
    <property type="molecule type" value="Transcribed_RNA"/>
</dbReference>
<proteinExistence type="predicted"/>
<evidence type="ECO:0000256" key="1">
    <source>
        <dbReference type="SAM" id="MobiDB-lite"/>
    </source>
</evidence>